<sequence length="231" mass="25557">MAMVKTPTNAKNQQSLTSKDQKTLISSSSILAFLSTPTNPSPQRSARKVVSNPEYSAIQYIVNYVESFETPKPSKNGKTTGIRKAEVVQEENGLVDDDMSECMKRKRLFAEPEASAFSRKANGVSRTNGGQSVYRKGKSGHSIEEDGNLGKNVATKNGKLKKDFAKNRKSRKVSDELRRENTSSDGEDPEVEECKVCFRSGRAVILECDECLGSFHFRCLKPPLKEVPEGD</sequence>
<evidence type="ECO:0000259" key="5">
    <source>
        <dbReference type="Pfam" id="PF00628"/>
    </source>
</evidence>
<proteinExistence type="predicted"/>
<feature type="region of interest" description="Disordered" evidence="4">
    <location>
        <begin position="116"/>
        <end position="189"/>
    </location>
</feature>
<evidence type="ECO:0000256" key="2">
    <source>
        <dbReference type="ARBA" id="ARBA00022771"/>
    </source>
</evidence>
<dbReference type="Proteomes" id="UP000017836">
    <property type="component" value="Unassembled WGS sequence"/>
</dbReference>
<dbReference type="InterPro" id="IPR011011">
    <property type="entry name" value="Znf_FYVE_PHD"/>
</dbReference>
<dbReference type="InterPro" id="IPR013083">
    <property type="entry name" value="Znf_RING/FYVE/PHD"/>
</dbReference>
<evidence type="ECO:0000256" key="1">
    <source>
        <dbReference type="ARBA" id="ARBA00022723"/>
    </source>
</evidence>
<reference evidence="7" key="1">
    <citation type="journal article" date="2013" name="Science">
        <title>The Amborella genome and the evolution of flowering plants.</title>
        <authorList>
            <consortium name="Amborella Genome Project"/>
        </authorList>
    </citation>
    <scope>NUCLEOTIDE SEQUENCE [LARGE SCALE GENOMIC DNA]</scope>
</reference>
<feature type="compositionally biased region" description="Basic and acidic residues" evidence="4">
    <location>
        <begin position="160"/>
        <end position="182"/>
    </location>
</feature>
<evidence type="ECO:0000256" key="4">
    <source>
        <dbReference type="SAM" id="MobiDB-lite"/>
    </source>
</evidence>
<dbReference type="GO" id="GO:0008270">
    <property type="term" value="F:zinc ion binding"/>
    <property type="evidence" value="ECO:0007669"/>
    <property type="project" value="UniProtKB-KW"/>
</dbReference>
<keyword evidence="7" id="KW-1185">Reference proteome</keyword>
<organism evidence="6 7">
    <name type="scientific">Amborella trichopoda</name>
    <dbReference type="NCBI Taxonomy" id="13333"/>
    <lineage>
        <taxon>Eukaryota</taxon>
        <taxon>Viridiplantae</taxon>
        <taxon>Streptophyta</taxon>
        <taxon>Embryophyta</taxon>
        <taxon>Tracheophyta</taxon>
        <taxon>Spermatophyta</taxon>
        <taxon>Magnoliopsida</taxon>
        <taxon>Amborellales</taxon>
        <taxon>Amborellaceae</taxon>
        <taxon>Amborella</taxon>
    </lineage>
</organism>
<dbReference type="InterPro" id="IPR019787">
    <property type="entry name" value="Znf_PHD-finger"/>
</dbReference>
<dbReference type="eggNOG" id="KOG1514">
    <property type="taxonomic scope" value="Eukaryota"/>
</dbReference>
<dbReference type="PANTHER" id="PTHR24102">
    <property type="entry name" value="PHD FINGER PROTEIN"/>
    <property type="match status" value="1"/>
</dbReference>
<dbReference type="EMBL" id="KI397698">
    <property type="protein sequence ID" value="ERM93467.1"/>
    <property type="molecule type" value="Genomic_DNA"/>
</dbReference>
<keyword evidence="2" id="KW-0863">Zinc-finger</keyword>
<keyword evidence="1" id="KW-0479">Metal-binding</keyword>
<gene>
    <name evidence="6" type="ORF">AMTR_s00132p00084170</name>
</gene>
<evidence type="ECO:0000313" key="6">
    <source>
        <dbReference type="EMBL" id="ERM93467.1"/>
    </source>
</evidence>
<evidence type="ECO:0000313" key="7">
    <source>
        <dbReference type="Proteomes" id="UP000017836"/>
    </source>
</evidence>
<feature type="domain" description="PHD-type" evidence="5">
    <location>
        <begin position="194"/>
        <end position="228"/>
    </location>
</feature>
<dbReference type="PANTHER" id="PTHR24102:SF28">
    <property type="entry name" value="PHD-TYPE DOMAIN-CONTAINING PROTEIN"/>
    <property type="match status" value="1"/>
</dbReference>
<keyword evidence="3" id="KW-0862">Zinc</keyword>
<protein>
    <recommendedName>
        <fullName evidence="5">PHD-type domain-containing protein</fullName>
    </recommendedName>
</protein>
<feature type="compositionally biased region" description="Polar residues" evidence="4">
    <location>
        <begin position="1"/>
        <end position="18"/>
    </location>
</feature>
<dbReference type="Gene3D" id="3.30.40.10">
    <property type="entry name" value="Zinc/RING finger domain, C3HC4 (zinc finger)"/>
    <property type="match status" value="1"/>
</dbReference>
<accession>W1NDG2</accession>
<dbReference type="Pfam" id="PF00628">
    <property type="entry name" value="PHD"/>
    <property type="match status" value="1"/>
</dbReference>
<name>W1NDG2_AMBTC</name>
<evidence type="ECO:0000256" key="3">
    <source>
        <dbReference type="ARBA" id="ARBA00022833"/>
    </source>
</evidence>
<dbReference type="AlphaFoldDB" id="W1NDG2"/>
<dbReference type="HOGENOM" id="CLU_1201277_0_0_1"/>
<dbReference type="STRING" id="13333.W1NDG2"/>
<feature type="region of interest" description="Disordered" evidence="4">
    <location>
        <begin position="1"/>
        <end position="22"/>
    </location>
</feature>
<dbReference type="SUPFAM" id="SSF57903">
    <property type="entry name" value="FYVE/PHD zinc finger"/>
    <property type="match status" value="1"/>
</dbReference>
<dbReference type="Gramene" id="ERM93467">
    <property type="protein sequence ID" value="ERM93467"/>
    <property type="gene ID" value="AMTR_s00132p00084170"/>
</dbReference>